<feature type="transmembrane region" description="Helical" evidence="6">
    <location>
        <begin position="405"/>
        <end position="425"/>
    </location>
</feature>
<feature type="transmembrane region" description="Helical" evidence="6">
    <location>
        <begin position="32"/>
        <end position="56"/>
    </location>
</feature>
<protein>
    <submittedName>
        <fullName evidence="8">ABC transporter permease</fullName>
    </submittedName>
</protein>
<reference evidence="8 9" key="1">
    <citation type="submission" date="2019-09" db="EMBL/GenBank/DDBJ databases">
        <title>Bifidobacterium canis sp. nov., isolated from the digestive tract of German Shepherd dog puppy.</title>
        <authorList>
            <person name="Bunesova V."/>
        </authorList>
    </citation>
    <scope>NUCLEOTIDE SEQUENCE [LARGE SCALE GENOMIC DNA]</scope>
    <source>
        <strain evidence="8 9">GSD1FS</strain>
    </source>
</reference>
<feature type="transmembrane region" description="Helical" evidence="6">
    <location>
        <begin position="255"/>
        <end position="280"/>
    </location>
</feature>
<feature type="transmembrane region" description="Helical" evidence="6">
    <location>
        <begin position="310"/>
        <end position="334"/>
    </location>
</feature>
<feature type="transmembrane region" description="Helical" evidence="6">
    <location>
        <begin position="437"/>
        <end position="457"/>
    </location>
</feature>
<evidence type="ECO:0000256" key="3">
    <source>
        <dbReference type="ARBA" id="ARBA00022692"/>
    </source>
</evidence>
<keyword evidence="2" id="KW-1003">Cell membrane</keyword>
<feature type="transmembrane region" description="Helical" evidence="6">
    <location>
        <begin position="346"/>
        <end position="367"/>
    </location>
</feature>
<dbReference type="Pfam" id="PF02687">
    <property type="entry name" value="FtsX"/>
    <property type="match status" value="1"/>
</dbReference>
<keyword evidence="5 6" id="KW-0472">Membrane</keyword>
<name>A0A7K1J4J8_9BIFI</name>
<comment type="caution">
    <text evidence="8">The sequence shown here is derived from an EMBL/GenBank/DDBJ whole genome shotgun (WGS) entry which is preliminary data.</text>
</comment>
<dbReference type="InterPro" id="IPR003838">
    <property type="entry name" value="ABC3_permease_C"/>
</dbReference>
<gene>
    <name evidence="8" type="ORF">GSD1FS_0906</name>
</gene>
<dbReference type="AlphaFoldDB" id="A0A7K1J4J8"/>
<evidence type="ECO:0000313" key="8">
    <source>
        <dbReference type="EMBL" id="MUH59574.1"/>
    </source>
</evidence>
<evidence type="ECO:0000256" key="6">
    <source>
        <dbReference type="SAM" id="Phobius"/>
    </source>
</evidence>
<comment type="subcellular location">
    <subcellularLocation>
        <location evidence="1">Cell membrane</location>
        <topology evidence="1">Multi-pass membrane protein</topology>
    </subcellularLocation>
</comment>
<evidence type="ECO:0000259" key="7">
    <source>
        <dbReference type="Pfam" id="PF02687"/>
    </source>
</evidence>
<feature type="transmembrane region" description="Helical" evidence="6">
    <location>
        <begin position="86"/>
        <end position="110"/>
    </location>
</feature>
<organism evidence="8 9">
    <name type="scientific">Bifidobacterium canis</name>
    <dbReference type="NCBI Taxonomy" id="2610880"/>
    <lineage>
        <taxon>Bacteria</taxon>
        <taxon>Bacillati</taxon>
        <taxon>Actinomycetota</taxon>
        <taxon>Actinomycetes</taxon>
        <taxon>Bifidobacteriales</taxon>
        <taxon>Bifidobacteriaceae</taxon>
        <taxon>Bifidobacterium</taxon>
    </lineage>
</organism>
<dbReference type="EMBL" id="WNLP01000003">
    <property type="protein sequence ID" value="MUH59574.1"/>
    <property type="molecule type" value="Genomic_DNA"/>
</dbReference>
<proteinExistence type="predicted"/>
<keyword evidence="3 6" id="KW-0812">Transmembrane</keyword>
<feature type="transmembrane region" description="Helical" evidence="6">
    <location>
        <begin position="181"/>
        <end position="205"/>
    </location>
</feature>
<keyword evidence="4 6" id="KW-1133">Transmembrane helix</keyword>
<feature type="domain" description="ABC3 transporter permease C-terminal" evidence="7">
    <location>
        <begin position="93"/>
        <end position="209"/>
    </location>
</feature>
<dbReference type="RefSeq" id="WP_155588542.1">
    <property type="nucleotide sequence ID" value="NZ_WNLP01000003.1"/>
</dbReference>
<feature type="transmembrane region" description="Helical" evidence="6">
    <location>
        <begin position="226"/>
        <end position="243"/>
    </location>
</feature>
<dbReference type="Proteomes" id="UP000487882">
    <property type="component" value="Unassembled WGS sequence"/>
</dbReference>
<accession>A0A7K1J4J8</accession>
<evidence type="ECO:0000313" key="9">
    <source>
        <dbReference type="Proteomes" id="UP000487882"/>
    </source>
</evidence>
<evidence type="ECO:0000256" key="5">
    <source>
        <dbReference type="ARBA" id="ARBA00023136"/>
    </source>
</evidence>
<evidence type="ECO:0000256" key="1">
    <source>
        <dbReference type="ARBA" id="ARBA00004651"/>
    </source>
</evidence>
<keyword evidence="9" id="KW-1185">Reference proteome</keyword>
<evidence type="ECO:0000256" key="2">
    <source>
        <dbReference type="ARBA" id="ARBA00022475"/>
    </source>
</evidence>
<feature type="transmembrane region" description="Helical" evidence="6">
    <location>
        <begin position="146"/>
        <end position="169"/>
    </location>
</feature>
<evidence type="ECO:0000256" key="4">
    <source>
        <dbReference type="ARBA" id="ARBA00022989"/>
    </source>
</evidence>
<sequence length="475" mass="50581">MSTFALWRLFHRTSFVGARQSQNDGVRDHTGLLAIIAFASATAIFLTVLGGLHGFIWRASPDRTAACFFNASHCTAHLPVSENGDFYVTLAIFACVLLIVPFTALAGSAARLAATRRDERLAALRLAGATTSQVTRLTAFEAVGQAVIGAIIGIAGYFAIMPLIMLLNFENQRFTFEQLWVGPWALLGTVAGVAVLALVSALLTLRRVAITPLGVSARQGSALPSGWRAVIFVAAIVIGFMLLNNLNMFAGAGTVVVYGMIFAIIGGCFLLLNLIGSWVITAVARARSRRPKNAATMIAMRRILDNPKRAWRNVSGIALAVFIAGITSVCGIFATVDGGDPESAMMMHDIALGGMLTLLFAAVLAAVSSGIMQSASVFDQADEYHMLILEGTDARTLRRARFSEVLTPLNTVIIISAGCSMFLMLPLIGSAISEPAMLIRFVLGIALCYALVSIGAISANRTAAHLDTISRRRDD</sequence>
<dbReference type="GO" id="GO:0005886">
    <property type="term" value="C:plasma membrane"/>
    <property type="evidence" value="ECO:0007669"/>
    <property type="project" value="UniProtKB-SubCell"/>
</dbReference>